<dbReference type="EC" id="2.7.13.3" evidence="3"/>
<dbReference type="SUPFAM" id="SSF47384">
    <property type="entry name" value="Homodimeric domain of signal transducing histidine kinase"/>
    <property type="match status" value="1"/>
</dbReference>
<dbReference type="InterPro" id="IPR050351">
    <property type="entry name" value="BphY/WalK/GraS-like"/>
</dbReference>
<dbReference type="EMBL" id="JAGGLV010000010">
    <property type="protein sequence ID" value="MBP2113195.1"/>
    <property type="molecule type" value="Genomic_DNA"/>
</dbReference>
<accession>A0ABS4NT07</accession>
<feature type="transmembrane region" description="Helical" evidence="13">
    <location>
        <begin position="12"/>
        <end position="29"/>
    </location>
</feature>
<feature type="transmembrane region" description="Helical" evidence="13">
    <location>
        <begin position="41"/>
        <end position="59"/>
    </location>
</feature>
<evidence type="ECO:0000256" key="13">
    <source>
        <dbReference type="SAM" id="Phobius"/>
    </source>
</evidence>
<evidence type="ECO:0000256" key="3">
    <source>
        <dbReference type="ARBA" id="ARBA00012438"/>
    </source>
</evidence>
<evidence type="ECO:0000259" key="14">
    <source>
        <dbReference type="PROSITE" id="PS50109"/>
    </source>
</evidence>
<evidence type="ECO:0000313" key="15">
    <source>
        <dbReference type="EMBL" id="MBP2113195.1"/>
    </source>
</evidence>
<sequence length="345" mass="39954">MFIAYLIYKKSWIGLMSLLLLLTNALIQFDDGIGVEPQSLLYLNVLFLTVCAGFLIWRYKKETAYYKSLLSLSNGVEEDWFVNIPEPRSRYPEGMIYTLLQNIHKHDEHRHREYQSAKRMEHDDLSSWVHEVKTPLTAMKIIMDAHRSNELAQRLDAPWLRMHLLIDRQLYISRLANIDSDLLPEKQRVQDLIREEVRELATWCMEKNISIDLTGDTECAVYTDKKWCGFVMRQLLTNAIKYSRADGKVTIHIAPDEHEFVTVTITDEGPGIQAHDLPRIFDRGFTGENGRVQHSATGMGLYLAKEISKKLHIRLEVDSAIGEGTSVRMIFSSDNPFERIRRSLV</sequence>
<keyword evidence="6 13" id="KW-0812">Transmembrane</keyword>
<evidence type="ECO:0000256" key="10">
    <source>
        <dbReference type="ARBA" id="ARBA00022989"/>
    </source>
</evidence>
<protein>
    <recommendedName>
        <fullName evidence="3">histidine kinase</fullName>
        <ecNumber evidence="3">2.7.13.3</ecNumber>
    </recommendedName>
</protein>
<feature type="domain" description="Histidine kinase" evidence="14">
    <location>
        <begin position="127"/>
        <end position="335"/>
    </location>
</feature>
<comment type="subcellular location">
    <subcellularLocation>
        <location evidence="2">Cell membrane</location>
        <topology evidence="2">Multi-pass membrane protein</topology>
    </subcellularLocation>
</comment>
<comment type="catalytic activity">
    <reaction evidence="1">
        <text>ATP + protein L-histidine = ADP + protein N-phospho-L-histidine.</text>
        <dbReference type="EC" id="2.7.13.3"/>
    </reaction>
</comment>
<evidence type="ECO:0000256" key="5">
    <source>
        <dbReference type="ARBA" id="ARBA00022679"/>
    </source>
</evidence>
<dbReference type="InterPro" id="IPR003594">
    <property type="entry name" value="HATPase_dom"/>
</dbReference>
<dbReference type="Gene3D" id="3.30.565.10">
    <property type="entry name" value="Histidine kinase-like ATPase, C-terminal domain"/>
    <property type="match status" value="1"/>
</dbReference>
<evidence type="ECO:0000256" key="12">
    <source>
        <dbReference type="ARBA" id="ARBA00023136"/>
    </source>
</evidence>
<evidence type="ECO:0000313" key="16">
    <source>
        <dbReference type="Proteomes" id="UP000773462"/>
    </source>
</evidence>
<keyword evidence="11" id="KW-0902">Two-component regulatory system</keyword>
<dbReference type="SMART" id="SM00387">
    <property type="entry name" value="HATPase_c"/>
    <property type="match status" value="1"/>
</dbReference>
<name>A0ABS4NT07_9BACL</name>
<keyword evidence="9" id="KW-0067">ATP-binding</keyword>
<dbReference type="InterPro" id="IPR005467">
    <property type="entry name" value="His_kinase_dom"/>
</dbReference>
<keyword evidence="8 15" id="KW-0418">Kinase</keyword>
<dbReference type="SUPFAM" id="SSF55874">
    <property type="entry name" value="ATPase domain of HSP90 chaperone/DNA topoisomerase II/histidine kinase"/>
    <property type="match status" value="1"/>
</dbReference>
<keyword evidence="4" id="KW-1003">Cell membrane</keyword>
<evidence type="ECO:0000256" key="1">
    <source>
        <dbReference type="ARBA" id="ARBA00000085"/>
    </source>
</evidence>
<evidence type="ECO:0000256" key="6">
    <source>
        <dbReference type="ARBA" id="ARBA00022692"/>
    </source>
</evidence>
<gene>
    <name evidence="15" type="ORF">J2Z70_003354</name>
</gene>
<dbReference type="Proteomes" id="UP000773462">
    <property type="component" value="Unassembled WGS sequence"/>
</dbReference>
<keyword evidence="5 15" id="KW-0808">Transferase</keyword>
<dbReference type="GO" id="GO:0004673">
    <property type="term" value="F:protein histidine kinase activity"/>
    <property type="evidence" value="ECO:0007669"/>
    <property type="project" value="UniProtKB-EC"/>
</dbReference>
<dbReference type="RefSeq" id="WP_209874982.1">
    <property type="nucleotide sequence ID" value="NZ_JAGGLV010000010.1"/>
</dbReference>
<evidence type="ECO:0000256" key="9">
    <source>
        <dbReference type="ARBA" id="ARBA00022840"/>
    </source>
</evidence>
<dbReference type="InterPro" id="IPR036890">
    <property type="entry name" value="HATPase_C_sf"/>
</dbReference>
<dbReference type="PRINTS" id="PR00344">
    <property type="entry name" value="BCTRLSENSOR"/>
</dbReference>
<evidence type="ECO:0000256" key="11">
    <source>
        <dbReference type="ARBA" id="ARBA00023012"/>
    </source>
</evidence>
<keyword evidence="12 13" id="KW-0472">Membrane</keyword>
<comment type="caution">
    <text evidence="15">The sequence shown here is derived from an EMBL/GenBank/DDBJ whole genome shotgun (WGS) entry which is preliminary data.</text>
</comment>
<evidence type="ECO:0000256" key="4">
    <source>
        <dbReference type="ARBA" id="ARBA00022475"/>
    </source>
</evidence>
<dbReference type="PANTHER" id="PTHR45453:SF2">
    <property type="entry name" value="HISTIDINE KINASE"/>
    <property type="match status" value="1"/>
</dbReference>
<evidence type="ECO:0000256" key="7">
    <source>
        <dbReference type="ARBA" id="ARBA00022741"/>
    </source>
</evidence>
<dbReference type="PANTHER" id="PTHR45453">
    <property type="entry name" value="PHOSPHATE REGULON SENSOR PROTEIN PHOR"/>
    <property type="match status" value="1"/>
</dbReference>
<proteinExistence type="predicted"/>
<dbReference type="PROSITE" id="PS50109">
    <property type="entry name" value="HIS_KIN"/>
    <property type="match status" value="1"/>
</dbReference>
<dbReference type="InterPro" id="IPR036097">
    <property type="entry name" value="HisK_dim/P_sf"/>
</dbReference>
<evidence type="ECO:0000256" key="2">
    <source>
        <dbReference type="ARBA" id="ARBA00004651"/>
    </source>
</evidence>
<keyword evidence="7" id="KW-0547">Nucleotide-binding</keyword>
<reference evidence="15 16" key="1">
    <citation type="submission" date="2021-03" db="EMBL/GenBank/DDBJ databases">
        <title>Genomic Encyclopedia of Type Strains, Phase IV (KMG-IV): sequencing the most valuable type-strain genomes for metagenomic binning, comparative biology and taxonomic classification.</title>
        <authorList>
            <person name="Goeker M."/>
        </authorList>
    </citation>
    <scope>NUCLEOTIDE SEQUENCE [LARGE SCALE GENOMIC DNA]</scope>
    <source>
        <strain evidence="15 16">DSM 101953</strain>
    </source>
</reference>
<organism evidence="15 16">
    <name type="scientific">Paenibacillus silagei</name>
    <dbReference type="NCBI Taxonomy" id="1670801"/>
    <lineage>
        <taxon>Bacteria</taxon>
        <taxon>Bacillati</taxon>
        <taxon>Bacillota</taxon>
        <taxon>Bacilli</taxon>
        <taxon>Bacillales</taxon>
        <taxon>Paenibacillaceae</taxon>
        <taxon>Paenibacillus</taxon>
    </lineage>
</organism>
<keyword evidence="10 13" id="KW-1133">Transmembrane helix</keyword>
<evidence type="ECO:0000256" key="8">
    <source>
        <dbReference type="ARBA" id="ARBA00022777"/>
    </source>
</evidence>
<dbReference type="InterPro" id="IPR004358">
    <property type="entry name" value="Sig_transdc_His_kin-like_C"/>
</dbReference>
<dbReference type="Pfam" id="PF02518">
    <property type="entry name" value="HATPase_c"/>
    <property type="match status" value="1"/>
</dbReference>
<keyword evidence="16" id="KW-1185">Reference proteome</keyword>